<dbReference type="InterPro" id="IPR032678">
    <property type="entry name" value="tRNA-synt_1_cat_dom"/>
</dbReference>
<gene>
    <name evidence="12" type="primary">cysS</name>
    <name evidence="16" type="ORF">A3D26_00685</name>
</gene>
<comment type="subunit">
    <text evidence="3 12">Monomer.</text>
</comment>
<evidence type="ECO:0000256" key="3">
    <source>
        <dbReference type="ARBA" id="ARBA00011245"/>
    </source>
</evidence>
<dbReference type="STRING" id="1797516.A3D26_00685"/>
<dbReference type="InterPro" id="IPR009080">
    <property type="entry name" value="tRNAsynth_Ia_anticodon-bd"/>
</dbReference>
<evidence type="ECO:0000256" key="4">
    <source>
        <dbReference type="ARBA" id="ARBA00022490"/>
    </source>
</evidence>
<dbReference type="GO" id="GO:0008270">
    <property type="term" value="F:zinc ion binding"/>
    <property type="evidence" value="ECO:0007669"/>
    <property type="project" value="UniProtKB-UniRule"/>
</dbReference>
<feature type="short sequence motif" description="'KMSKS' region" evidence="12">
    <location>
        <begin position="292"/>
        <end position="296"/>
    </location>
</feature>
<dbReference type="GO" id="GO:0004817">
    <property type="term" value="F:cysteine-tRNA ligase activity"/>
    <property type="evidence" value="ECO:0007669"/>
    <property type="project" value="UniProtKB-UniRule"/>
</dbReference>
<keyword evidence="8 12" id="KW-0862">Zinc</keyword>
<feature type="binding site" evidence="12">
    <location>
        <position position="260"/>
    </location>
    <ligand>
        <name>Zn(2+)</name>
        <dbReference type="ChEBI" id="CHEBI:29105"/>
    </ligand>
</feature>
<comment type="subcellular location">
    <subcellularLocation>
        <location evidence="1 12">Cytoplasm</location>
    </subcellularLocation>
</comment>
<dbReference type="PRINTS" id="PR00983">
    <property type="entry name" value="TRNASYNTHCYS"/>
</dbReference>
<dbReference type="SUPFAM" id="SSF52374">
    <property type="entry name" value="Nucleotidylyl transferase"/>
    <property type="match status" value="1"/>
</dbReference>
<evidence type="ECO:0000256" key="13">
    <source>
        <dbReference type="SAM" id="MobiDB-lite"/>
    </source>
</evidence>
<organism evidence="16 17">
    <name type="scientific">Candidatus Blackburnbacteria bacterium RIFCSPHIGHO2_02_FULL_44_20</name>
    <dbReference type="NCBI Taxonomy" id="1797516"/>
    <lineage>
        <taxon>Bacteria</taxon>
        <taxon>Candidatus Blackburniibacteriota</taxon>
    </lineage>
</organism>
<dbReference type="Pfam" id="PF01406">
    <property type="entry name" value="tRNA-synt_1e"/>
    <property type="match status" value="1"/>
</dbReference>
<evidence type="ECO:0000256" key="2">
    <source>
        <dbReference type="ARBA" id="ARBA00005594"/>
    </source>
</evidence>
<dbReference type="GO" id="GO:0005524">
    <property type="term" value="F:ATP binding"/>
    <property type="evidence" value="ECO:0007669"/>
    <property type="project" value="UniProtKB-UniRule"/>
</dbReference>
<feature type="binding site" evidence="12">
    <location>
        <position position="28"/>
    </location>
    <ligand>
        <name>Zn(2+)</name>
        <dbReference type="ChEBI" id="CHEBI:29105"/>
    </ligand>
</feature>
<evidence type="ECO:0000256" key="10">
    <source>
        <dbReference type="ARBA" id="ARBA00022917"/>
    </source>
</evidence>
<comment type="cofactor">
    <cofactor evidence="12">
        <name>Zn(2+)</name>
        <dbReference type="ChEBI" id="CHEBI:29105"/>
    </cofactor>
    <text evidence="12">Binds 1 zinc ion per subunit.</text>
</comment>
<dbReference type="GO" id="GO:0006423">
    <property type="term" value="P:cysteinyl-tRNA aminoacylation"/>
    <property type="evidence" value="ECO:0007669"/>
    <property type="project" value="UniProtKB-UniRule"/>
</dbReference>
<keyword evidence="9 12" id="KW-0067">ATP-binding</keyword>
<dbReference type="InterPro" id="IPR024909">
    <property type="entry name" value="Cys-tRNA/MSH_ligase"/>
</dbReference>
<accession>A0A1G1V5L9</accession>
<evidence type="ECO:0000313" key="16">
    <source>
        <dbReference type="EMBL" id="OGY10663.1"/>
    </source>
</evidence>
<keyword evidence="6 12" id="KW-0479">Metal-binding</keyword>
<feature type="domain" description="tRNA synthetases class I catalytic" evidence="14">
    <location>
        <begin position="15"/>
        <end position="340"/>
    </location>
</feature>
<keyword evidence="11 12" id="KW-0030">Aminoacyl-tRNA synthetase</keyword>
<dbReference type="Proteomes" id="UP000178319">
    <property type="component" value="Unassembled WGS sequence"/>
</dbReference>
<dbReference type="PANTHER" id="PTHR10890:SF3">
    <property type="entry name" value="CYSTEINE--TRNA LIGASE, CYTOPLASMIC"/>
    <property type="match status" value="1"/>
</dbReference>
<feature type="short sequence motif" description="'HIGH' region" evidence="12">
    <location>
        <begin position="30"/>
        <end position="40"/>
    </location>
</feature>
<sequence>MLKVYNTLTRQKEEFKSIEEGKVRFYQCGPTVYWTQHIGNMRAMVCADLIRRSLKYLGYDVSFVRNYTDVGHLLGDNAGDADTGEDRMDKGAKREGLEPREIANKYIKIFEEDIKALNIIPATHTPRATHYVPQIIEMVQELVGKGFAYVTPKAVYFDVSKAKDYNRLNKQNLEENREGAGSGDVQDSEKKNPHDFALWFFKTGVHKDALQTWDSPWGEGLPAGRQGFPGWHIECSAMIKTLLGDTIDIHMGGIEHIPIHHTNEIAQSEAVNGVPLANYWIHNEHLLVNDKKMAKSEGTGYALSEVIEKGYDPLDLRYFFLQAHYKSKQNFTWEALDAARTARGRLQSVVGGLSQNKGDNVDEQKIEKYEDYRVQFEEALSDDFNVSQALAVLWEALKSNLASQDKLDLATNFDEVLGLSLDQRQDIQGVRDIPEGVLELVDKRGRLRKEGKFEEADGVRGEIEEMGYLVKDTAEGPSVKRKT</sequence>
<dbReference type="Pfam" id="PF09190">
    <property type="entry name" value="DALR_2"/>
    <property type="match status" value="1"/>
</dbReference>
<proteinExistence type="inferred from homology"/>
<dbReference type="CDD" id="cd00672">
    <property type="entry name" value="CysRS_core"/>
    <property type="match status" value="1"/>
</dbReference>
<feature type="region of interest" description="Disordered" evidence="13">
    <location>
        <begin position="170"/>
        <end position="190"/>
    </location>
</feature>
<comment type="similarity">
    <text evidence="2 12">Belongs to the class-I aminoacyl-tRNA synthetase family.</text>
</comment>
<feature type="binding site" evidence="12">
    <location>
        <position position="235"/>
    </location>
    <ligand>
        <name>Zn(2+)</name>
        <dbReference type="ChEBI" id="CHEBI:29105"/>
    </ligand>
</feature>
<dbReference type="PANTHER" id="PTHR10890">
    <property type="entry name" value="CYSTEINYL-TRNA SYNTHETASE"/>
    <property type="match status" value="1"/>
</dbReference>
<evidence type="ECO:0000256" key="11">
    <source>
        <dbReference type="ARBA" id="ARBA00023146"/>
    </source>
</evidence>
<feature type="binding site" evidence="12">
    <location>
        <position position="295"/>
    </location>
    <ligand>
        <name>ATP</name>
        <dbReference type="ChEBI" id="CHEBI:30616"/>
    </ligand>
</feature>
<evidence type="ECO:0000313" key="17">
    <source>
        <dbReference type="Proteomes" id="UP000178319"/>
    </source>
</evidence>
<dbReference type="InterPro" id="IPR014729">
    <property type="entry name" value="Rossmann-like_a/b/a_fold"/>
</dbReference>
<evidence type="ECO:0000256" key="9">
    <source>
        <dbReference type="ARBA" id="ARBA00022840"/>
    </source>
</evidence>
<dbReference type="NCBIfam" id="TIGR00435">
    <property type="entry name" value="cysS"/>
    <property type="match status" value="1"/>
</dbReference>
<evidence type="ECO:0000256" key="12">
    <source>
        <dbReference type="HAMAP-Rule" id="MF_00041"/>
    </source>
</evidence>
<keyword evidence="7 12" id="KW-0547">Nucleotide-binding</keyword>
<evidence type="ECO:0000256" key="8">
    <source>
        <dbReference type="ARBA" id="ARBA00022833"/>
    </source>
</evidence>
<protein>
    <recommendedName>
        <fullName evidence="12">Cysteine--tRNA ligase</fullName>
        <ecNumber evidence="12">6.1.1.16</ecNumber>
    </recommendedName>
    <alternativeName>
        <fullName evidence="12">Cysteinyl-tRNA synthetase</fullName>
        <shortName evidence="12">CysRS</shortName>
    </alternativeName>
</protein>
<dbReference type="InterPro" id="IPR015273">
    <property type="entry name" value="Cys-tRNA-synt_Ia_DALR"/>
</dbReference>
<keyword evidence="5 12" id="KW-0436">Ligase</keyword>
<evidence type="ECO:0000256" key="5">
    <source>
        <dbReference type="ARBA" id="ARBA00022598"/>
    </source>
</evidence>
<evidence type="ECO:0000256" key="6">
    <source>
        <dbReference type="ARBA" id="ARBA00022723"/>
    </source>
</evidence>
<dbReference type="Gene3D" id="3.40.50.620">
    <property type="entry name" value="HUPs"/>
    <property type="match status" value="1"/>
</dbReference>
<comment type="catalytic activity">
    <reaction evidence="12">
        <text>tRNA(Cys) + L-cysteine + ATP = L-cysteinyl-tRNA(Cys) + AMP + diphosphate</text>
        <dbReference type="Rhea" id="RHEA:17773"/>
        <dbReference type="Rhea" id="RHEA-COMP:9661"/>
        <dbReference type="Rhea" id="RHEA-COMP:9679"/>
        <dbReference type="ChEBI" id="CHEBI:30616"/>
        <dbReference type="ChEBI" id="CHEBI:33019"/>
        <dbReference type="ChEBI" id="CHEBI:35235"/>
        <dbReference type="ChEBI" id="CHEBI:78442"/>
        <dbReference type="ChEBI" id="CHEBI:78517"/>
        <dbReference type="ChEBI" id="CHEBI:456215"/>
        <dbReference type="EC" id="6.1.1.16"/>
    </reaction>
</comment>
<name>A0A1G1V5L9_9BACT</name>
<dbReference type="EMBL" id="MHBZ01000031">
    <property type="protein sequence ID" value="OGY10663.1"/>
    <property type="molecule type" value="Genomic_DNA"/>
</dbReference>
<evidence type="ECO:0000256" key="7">
    <source>
        <dbReference type="ARBA" id="ARBA00022741"/>
    </source>
</evidence>
<feature type="binding site" evidence="12">
    <location>
        <position position="264"/>
    </location>
    <ligand>
        <name>Zn(2+)</name>
        <dbReference type="ChEBI" id="CHEBI:29105"/>
    </ligand>
</feature>
<dbReference type="Gene3D" id="1.20.120.1910">
    <property type="entry name" value="Cysteine-tRNA ligase, C-terminal anti-codon recognition domain"/>
    <property type="match status" value="1"/>
</dbReference>
<comment type="caution">
    <text evidence="16">The sequence shown here is derived from an EMBL/GenBank/DDBJ whole genome shotgun (WGS) entry which is preliminary data.</text>
</comment>
<evidence type="ECO:0000259" key="14">
    <source>
        <dbReference type="Pfam" id="PF01406"/>
    </source>
</evidence>
<dbReference type="InterPro" id="IPR015803">
    <property type="entry name" value="Cys-tRNA-ligase"/>
</dbReference>
<dbReference type="AlphaFoldDB" id="A0A1G1V5L9"/>
<feature type="domain" description="Cysteinyl-tRNA synthetase class Ia DALR" evidence="15">
    <location>
        <begin position="375"/>
        <end position="398"/>
    </location>
</feature>
<keyword evidence="4 12" id="KW-0963">Cytoplasm</keyword>
<evidence type="ECO:0000256" key="1">
    <source>
        <dbReference type="ARBA" id="ARBA00004496"/>
    </source>
</evidence>
<reference evidence="16 17" key="1">
    <citation type="journal article" date="2016" name="Nat. Commun.">
        <title>Thousands of microbial genomes shed light on interconnected biogeochemical processes in an aquifer system.</title>
        <authorList>
            <person name="Anantharaman K."/>
            <person name="Brown C.T."/>
            <person name="Hug L.A."/>
            <person name="Sharon I."/>
            <person name="Castelle C.J."/>
            <person name="Probst A.J."/>
            <person name="Thomas B.C."/>
            <person name="Singh A."/>
            <person name="Wilkins M.J."/>
            <person name="Karaoz U."/>
            <person name="Brodie E.L."/>
            <person name="Williams K.H."/>
            <person name="Hubbard S.S."/>
            <person name="Banfield J.F."/>
        </authorList>
    </citation>
    <scope>NUCLEOTIDE SEQUENCE [LARGE SCALE GENOMIC DNA]</scope>
</reference>
<dbReference type="SUPFAM" id="SSF47323">
    <property type="entry name" value="Anticodon-binding domain of a subclass of class I aminoacyl-tRNA synthetases"/>
    <property type="match status" value="1"/>
</dbReference>
<dbReference type="GO" id="GO:0005829">
    <property type="term" value="C:cytosol"/>
    <property type="evidence" value="ECO:0007669"/>
    <property type="project" value="TreeGrafter"/>
</dbReference>
<dbReference type="EC" id="6.1.1.16" evidence="12"/>
<evidence type="ECO:0000259" key="15">
    <source>
        <dbReference type="Pfam" id="PF09190"/>
    </source>
</evidence>
<keyword evidence="10 12" id="KW-0648">Protein biosynthesis</keyword>
<dbReference type="HAMAP" id="MF_00041">
    <property type="entry name" value="Cys_tRNA_synth"/>
    <property type="match status" value="1"/>
</dbReference>